<accession>Q0CF01</accession>
<dbReference type="Proteomes" id="UP000007963">
    <property type="component" value="Unassembled WGS sequence"/>
</dbReference>
<gene>
    <name evidence="1" type="ORF">ATEG_07733</name>
</gene>
<dbReference type="GeneID" id="4322934"/>
<evidence type="ECO:0000313" key="2">
    <source>
        <dbReference type="Proteomes" id="UP000007963"/>
    </source>
</evidence>
<dbReference type="VEuPathDB" id="FungiDB:ATEG_07733"/>
<protein>
    <submittedName>
        <fullName evidence="1">Uncharacterized protein</fullName>
    </submittedName>
</protein>
<sequence>MGQKLLGILYGFRYGTDGTLEKAIVADTLSYEWRYHLSGAAQFPFEGRGHCIVPWDKNRGLLWYSNEVEHLAFPRVVNWSDDLEESKTLSGYLVHQICWKRLSRMIGRDAESHLRCLYHILRSRPGLDRWKNTITRGLKFYPVKGI</sequence>
<dbReference type="HOGENOM" id="CLU_1777057_0_0_1"/>
<organism evidence="1 2">
    <name type="scientific">Aspergillus terreus (strain NIH 2624 / FGSC A1156)</name>
    <dbReference type="NCBI Taxonomy" id="341663"/>
    <lineage>
        <taxon>Eukaryota</taxon>
        <taxon>Fungi</taxon>
        <taxon>Dikarya</taxon>
        <taxon>Ascomycota</taxon>
        <taxon>Pezizomycotina</taxon>
        <taxon>Eurotiomycetes</taxon>
        <taxon>Eurotiomycetidae</taxon>
        <taxon>Eurotiales</taxon>
        <taxon>Aspergillaceae</taxon>
        <taxon>Aspergillus</taxon>
        <taxon>Aspergillus subgen. Circumdati</taxon>
    </lineage>
</organism>
<reference evidence="2" key="1">
    <citation type="submission" date="2005-09" db="EMBL/GenBank/DDBJ databases">
        <title>Annotation of the Aspergillus terreus NIH2624 genome.</title>
        <authorList>
            <person name="Birren B.W."/>
            <person name="Lander E.S."/>
            <person name="Galagan J.E."/>
            <person name="Nusbaum C."/>
            <person name="Devon K."/>
            <person name="Henn M."/>
            <person name="Ma L.-J."/>
            <person name="Jaffe D.B."/>
            <person name="Butler J."/>
            <person name="Alvarez P."/>
            <person name="Gnerre S."/>
            <person name="Grabherr M."/>
            <person name="Kleber M."/>
            <person name="Mauceli E.W."/>
            <person name="Brockman W."/>
            <person name="Rounsley S."/>
            <person name="Young S.K."/>
            <person name="LaButti K."/>
            <person name="Pushparaj V."/>
            <person name="DeCaprio D."/>
            <person name="Crawford M."/>
            <person name="Koehrsen M."/>
            <person name="Engels R."/>
            <person name="Montgomery P."/>
            <person name="Pearson M."/>
            <person name="Howarth C."/>
            <person name="Larson L."/>
            <person name="Luoma S."/>
            <person name="White J."/>
            <person name="Alvarado L."/>
            <person name="Kodira C.D."/>
            <person name="Zeng Q."/>
            <person name="Oleary S."/>
            <person name="Yandava C."/>
            <person name="Denning D.W."/>
            <person name="Nierman W.C."/>
            <person name="Milne T."/>
            <person name="Madden K."/>
        </authorList>
    </citation>
    <scope>NUCLEOTIDE SEQUENCE [LARGE SCALE GENOMIC DNA]</scope>
    <source>
        <strain evidence="2">NIH 2624 / FGSC A1156</strain>
    </source>
</reference>
<dbReference type="RefSeq" id="XP_001216354.1">
    <property type="nucleotide sequence ID" value="XM_001216354.1"/>
</dbReference>
<name>Q0CF01_ASPTN</name>
<dbReference type="AlphaFoldDB" id="Q0CF01"/>
<dbReference type="EMBL" id="CH476604">
    <property type="protein sequence ID" value="EAU31995.1"/>
    <property type="molecule type" value="Genomic_DNA"/>
</dbReference>
<evidence type="ECO:0000313" key="1">
    <source>
        <dbReference type="EMBL" id="EAU31995.1"/>
    </source>
</evidence>
<proteinExistence type="predicted"/>